<accession>A0A1I1CNS0</accession>
<dbReference type="OrthoDB" id="3210158at2"/>
<organism evidence="2 3">
    <name type="scientific">Amycolatopsis marina</name>
    <dbReference type="NCBI Taxonomy" id="490629"/>
    <lineage>
        <taxon>Bacteria</taxon>
        <taxon>Bacillati</taxon>
        <taxon>Actinomycetota</taxon>
        <taxon>Actinomycetes</taxon>
        <taxon>Pseudonocardiales</taxon>
        <taxon>Pseudonocardiaceae</taxon>
        <taxon>Amycolatopsis</taxon>
    </lineage>
</organism>
<dbReference type="RefSeq" id="WP_091678946.1">
    <property type="nucleotide sequence ID" value="NZ_FOKG01000030.1"/>
</dbReference>
<feature type="region of interest" description="Disordered" evidence="1">
    <location>
        <begin position="251"/>
        <end position="270"/>
    </location>
</feature>
<proteinExistence type="predicted"/>
<evidence type="ECO:0000313" key="2">
    <source>
        <dbReference type="EMBL" id="SFB62250.1"/>
    </source>
</evidence>
<dbReference type="InterPro" id="IPR021391">
    <property type="entry name" value="DUF3027"/>
</dbReference>
<feature type="compositionally biased region" description="Polar residues" evidence="1">
    <location>
        <begin position="260"/>
        <end position="270"/>
    </location>
</feature>
<dbReference type="Proteomes" id="UP000243799">
    <property type="component" value="Unassembled WGS sequence"/>
</dbReference>
<evidence type="ECO:0000256" key="1">
    <source>
        <dbReference type="SAM" id="MobiDB-lite"/>
    </source>
</evidence>
<evidence type="ECO:0008006" key="4">
    <source>
        <dbReference type="Google" id="ProtNLM"/>
    </source>
</evidence>
<keyword evidence="3" id="KW-1185">Reference proteome</keyword>
<name>A0A1I1CNS0_9PSEU</name>
<dbReference type="EMBL" id="FOKG01000030">
    <property type="protein sequence ID" value="SFB62250.1"/>
    <property type="molecule type" value="Genomic_DNA"/>
</dbReference>
<evidence type="ECO:0000313" key="3">
    <source>
        <dbReference type="Proteomes" id="UP000243799"/>
    </source>
</evidence>
<gene>
    <name evidence="2" type="ORF">SAMN05216266_13030</name>
</gene>
<dbReference type="AlphaFoldDB" id="A0A1I1CNS0"/>
<dbReference type="Pfam" id="PF11228">
    <property type="entry name" value="DUF3027"/>
    <property type="match status" value="1"/>
</dbReference>
<protein>
    <recommendedName>
        <fullName evidence="4">DUF3027 domain-containing protein</fullName>
    </recommendedName>
</protein>
<reference evidence="3" key="1">
    <citation type="submission" date="2016-10" db="EMBL/GenBank/DDBJ databases">
        <authorList>
            <person name="Varghese N."/>
            <person name="Submissions S."/>
        </authorList>
    </citation>
    <scope>NUCLEOTIDE SEQUENCE [LARGE SCALE GENOMIC DNA]</scope>
    <source>
        <strain evidence="3">CGMCC 4.3568</strain>
    </source>
</reference>
<dbReference type="STRING" id="490629.SAMN05216266_13030"/>
<sequence length="270" mass="28448">MTLLLTLDDGAIREKLTGAIEVARAAAVLEAGAEQVGAHVDVQHEDAVSVSHLFEATVPGYRGWRWSVTVATADEEAPVTVSEVVLQPGPEAIVAPHWVPWERRVQAGDLGVGDLFPTERDDPRLVPAYLASDDPQVEEAAHEVGLGRVRVLSRYGRLEAASRWRGSEFGPRSDMARGAPAPCGTCGFFLAIAGSLRAAFGACANDISPADGHVVHVEYGCGAHSEVEVETAPSVPVAELVYDDSLLDMEPTGETAAATERSSAGESVGD</sequence>